<dbReference type="AlphaFoldDB" id="A0A1I0FW50"/>
<proteinExistence type="predicted"/>
<dbReference type="EMBL" id="FOHU01000016">
    <property type="protein sequence ID" value="SET61700.1"/>
    <property type="molecule type" value="Genomic_DNA"/>
</dbReference>
<reference evidence="1 2" key="1">
    <citation type="submission" date="2016-10" db="EMBL/GenBank/DDBJ databases">
        <authorList>
            <person name="de Groot N.N."/>
        </authorList>
    </citation>
    <scope>NUCLEOTIDE SEQUENCE [LARGE SCALE GENOMIC DNA]</scope>
    <source>
        <strain evidence="1 2">DSM 18979</strain>
    </source>
</reference>
<accession>A0A1I0FW50</accession>
<dbReference type="Proteomes" id="UP000199568">
    <property type="component" value="Unassembled WGS sequence"/>
</dbReference>
<evidence type="ECO:0000313" key="1">
    <source>
        <dbReference type="EMBL" id="SET61700.1"/>
    </source>
</evidence>
<name>A0A1I0FW50_9FIRM</name>
<organism evidence="1 2">
    <name type="scientific">Natronincola peptidivorans</name>
    <dbReference type="NCBI Taxonomy" id="426128"/>
    <lineage>
        <taxon>Bacteria</taxon>
        <taxon>Bacillati</taxon>
        <taxon>Bacillota</taxon>
        <taxon>Clostridia</taxon>
        <taxon>Peptostreptococcales</taxon>
        <taxon>Natronincolaceae</taxon>
        <taxon>Natronincola</taxon>
    </lineage>
</organism>
<dbReference type="RefSeq" id="WP_090445744.1">
    <property type="nucleotide sequence ID" value="NZ_FOHU01000016.1"/>
</dbReference>
<protein>
    <submittedName>
        <fullName evidence="1">Uncharacterized protein</fullName>
    </submittedName>
</protein>
<sequence>MKYTIIIEENNKLFQISKLLFMNCGGFSVFSPYHNANTGLLGKYRVDYTKKSFSLECINYKTYSAKNKAKLSFHGDGFIQFSSVVEGTIISGKKEDGSFKGLGIQRSTLKNILTTGPICSMTIWGLDDYKLFTKKRKKDTIILAEQDMNYRHCDEEKWNAYVIEITQFPKLLFKKIEYVRDNPTIILRHHNYEKPNTIFFHRVIPYKNNEYFLGILISKIKGKFKSKSGFVVHSPSEMLNERLGDCLIGVYPIDNNLIKNITQSLDYQL</sequence>
<gene>
    <name evidence="1" type="ORF">SAMN05660297_02942</name>
</gene>
<evidence type="ECO:0000313" key="2">
    <source>
        <dbReference type="Proteomes" id="UP000199568"/>
    </source>
</evidence>
<keyword evidence="2" id="KW-1185">Reference proteome</keyword>
<dbReference type="OrthoDB" id="9845891at2"/>